<evidence type="ECO:0000256" key="1">
    <source>
        <dbReference type="SAM" id="MobiDB-lite"/>
    </source>
</evidence>
<dbReference type="HOGENOM" id="CLU_545415_0_0_1"/>
<feature type="region of interest" description="Disordered" evidence="1">
    <location>
        <begin position="438"/>
        <end position="482"/>
    </location>
</feature>
<keyword evidence="3" id="KW-0732">Signal</keyword>
<dbReference type="GeneID" id="9799214"/>
<dbReference type="RefSeq" id="XP_003108613.2">
    <property type="nucleotide sequence ID" value="XM_003108565.2"/>
</dbReference>
<feature type="chain" id="PRO_5015089512" evidence="3">
    <location>
        <begin position="25"/>
        <end position="509"/>
    </location>
</feature>
<dbReference type="OMA" id="PNQIAMA"/>
<dbReference type="Pfam" id="PF25057">
    <property type="entry name" value="CUT_N"/>
    <property type="match status" value="1"/>
</dbReference>
<protein>
    <submittedName>
        <fullName evidence="4">Uncharacterized protein</fullName>
    </submittedName>
</protein>
<keyword evidence="2" id="KW-0472">Membrane</keyword>
<dbReference type="OrthoDB" id="8171348at2759"/>
<feature type="transmembrane region" description="Helical" evidence="2">
    <location>
        <begin position="346"/>
        <end position="372"/>
    </location>
</feature>
<dbReference type="KEGG" id="crq:GCK72_015103"/>
<keyword evidence="2" id="KW-1133">Transmembrane helix</keyword>
<evidence type="ECO:0000256" key="2">
    <source>
        <dbReference type="SAM" id="Phobius"/>
    </source>
</evidence>
<evidence type="ECO:0000256" key="3">
    <source>
        <dbReference type="SAM" id="SignalP"/>
    </source>
</evidence>
<dbReference type="Proteomes" id="UP000008281">
    <property type="component" value="Unassembled WGS sequence"/>
</dbReference>
<dbReference type="SMART" id="SM00241">
    <property type="entry name" value="ZP"/>
    <property type="match status" value="1"/>
</dbReference>
<keyword evidence="2" id="KW-0812">Transmembrane</keyword>
<reference evidence="4" key="1">
    <citation type="submission" date="2007-07" db="EMBL/GenBank/DDBJ databases">
        <title>PCAP assembly of the Caenorhabditis remanei genome.</title>
        <authorList>
            <consortium name="The Caenorhabditis remanei Sequencing Consortium"/>
            <person name="Wilson R.K."/>
        </authorList>
    </citation>
    <scope>NUCLEOTIDE SEQUENCE [LARGE SCALE GENOMIC DNA]</scope>
    <source>
        <strain evidence="4">PB4641</strain>
    </source>
</reference>
<feature type="compositionally biased region" description="Basic and acidic residues" evidence="1">
    <location>
        <begin position="457"/>
        <end position="467"/>
    </location>
</feature>
<evidence type="ECO:0000313" key="4">
    <source>
        <dbReference type="EMBL" id="EFO92305.1"/>
    </source>
</evidence>
<dbReference type="PANTHER" id="PTHR46560:SF12">
    <property type="entry name" value="ZP DOMAIN-CONTAINING PROTEIN"/>
    <property type="match status" value="1"/>
</dbReference>
<dbReference type="InterPro" id="IPR001507">
    <property type="entry name" value="ZP_dom"/>
</dbReference>
<dbReference type="InterPro" id="IPR056953">
    <property type="entry name" value="CUT_N"/>
</dbReference>
<dbReference type="PANTHER" id="PTHR46560">
    <property type="entry name" value="CYPHER, ISOFORM B"/>
    <property type="match status" value="1"/>
</dbReference>
<keyword evidence="5" id="KW-1185">Reference proteome</keyword>
<organism evidence="5">
    <name type="scientific">Caenorhabditis remanei</name>
    <name type="common">Caenorhabditis vulgaris</name>
    <dbReference type="NCBI Taxonomy" id="31234"/>
    <lineage>
        <taxon>Eukaryota</taxon>
        <taxon>Metazoa</taxon>
        <taxon>Ecdysozoa</taxon>
        <taxon>Nematoda</taxon>
        <taxon>Chromadorea</taxon>
        <taxon>Rhabditida</taxon>
        <taxon>Rhabditina</taxon>
        <taxon>Rhabditomorpha</taxon>
        <taxon>Rhabditoidea</taxon>
        <taxon>Rhabditidae</taxon>
        <taxon>Peloderinae</taxon>
        <taxon>Caenorhabditis</taxon>
    </lineage>
</organism>
<evidence type="ECO:0000313" key="5">
    <source>
        <dbReference type="Proteomes" id="UP000008281"/>
    </source>
</evidence>
<sequence length="509" mass="56979">MISLAKIILRLFLILLPLLSGAHSEFEADVRWSCSEDVVSVFVRTNQPFEGIVQTSASTSDACRVQGFGTNVAVLKLNLKSDECGIKYDVTSRKHSVTVDVHSHPVLIVEGDKSVNITCREMINGTQHFMSQMNTQTTPDYELRILSSRLPVDTVKYSQPYTLQIRPFPNPSQNAYSFFVGQCTAQPVGGNVTVQLTDPVGCALFKSIMGHFARRESVEEAEIPSMFRFPNAKQLQISCIVTDCDGKCEARTCDSDASASSLLERTTASTESEEFQRVTVIVNLEEEKLEMVKVEEPLISEAVHDQEVIVHHVARDAETPPPNLIVQKNRDDVVQSECISEHEFNLLYYLCIFLAVCSILGFTMNIVLALMLKRRSDKSAKRKPLPVEQLQIPKSTVTPPDFWIIENAKETEEPEPNYYAARRDSFSSYASKPNRRTIPVASEYGVPTSRNSDASSSEDRSSNEIYRRPNQIAMARPEARHSNSTFMTHSTTMETDIDSQASNQATSYH</sequence>
<dbReference type="AlphaFoldDB" id="E3M5X2"/>
<feature type="signal peptide" evidence="3">
    <location>
        <begin position="1"/>
        <end position="24"/>
    </location>
</feature>
<dbReference type="CTD" id="9799214"/>
<accession>E3M5X2</accession>
<proteinExistence type="predicted"/>
<name>E3M5X2_CAERE</name>
<dbReference type="eggNOG" id="ENOG502QRCZ">
    <property type="taxonomic scope" value="Eukaryota"/>
</dbReference>
<dbReference type="PROSITE" id="PS51034">
    <property type="entry name" value="ZP_2"/>
    <property type="match status" value="1"/>
</dbReference>
<dbReference type="STRING" id="31234.E3M5X2"/>
<gene>
    <name evidence="4" type="ORF">CRE_10998</name>
</gene>
<dbReference type="EMBL" id="DS268425">
    <property type="protein sequence ID" value="EFO92305.1"/>
    <property type="molecule type" value="Genomic_DNA"/>
</dbReference>